<dbReference type="Proteomes" id="UP001062846">
    <property type="component" value="Chromosome 12"/>
</dbReference>
<organism evidence="1 2">
    <name type="scientific">Rhododendron molle</name>
    <name type="common">Chinese azalea</name>
    <name type="synonym">Azalea mollis</name>
    <dbReference type="NCBI Taxonomy" id="49168"/>
    <lineage>
        <taxon>Eukaryota</taxon>
        <taxon>Viridiplantae</taxon>
        <taxon>Streptophyta</taxon>
        <taxon>Embryophyta</taxon>
        <taxon>Tracheophyta</taxon>
        <taxon>Spermatophyta</taxon>
        <taxon>Magnoliopsida</taxon>
        <taxon>eudicotyledons</taxon>
        <taxon>Gunneridae</taxon>
        <taxon>Pentapetalae</taxon>
        <taxon>asterids</taxon>
        <taxon>Ericales</taxon>
        <taxon>Ericaceae</taxon>
        <taxon>Ericoideae</taxon>
        <taxon>Rhodoreae</taxon>
        <taxon>Rhododendron</taxon>
    </lineage>
</organism>
<protein>
    <submittedName>
        <fullName evidence="1">Uncharacterized protein</fullName>
    </submittedName>
</protein>
<evidence type="ECO:0000313" key="1">
    <source>
        <dbReference type="EMBL" id="KAI8528402.1"/>
    </source>
</evidence>
<accession>A0ACC0LJB5</accession>
<reference evidence="1" key="1">
    <citation type="submission" date="2022-02" db="EMBL/GenBank/DDBJ databases">
        <title>Plant Genome Project.</title>
        <authorList>
            <person name="Zhang R.-G."/>
        </authorList>
    </citation>
    <scope>NUCLEOTIDE SEQUENCE</scope>
    <source>
        <strain evidence="1">AT1</strain>
    </source>
</reference>
<name>A0ACC0LJB5_RHOML</name>
<proteinExistence type="predicted"/>
<dbReference type="EMBL" id="CM046399">
    <property type="protein sequence ID" value="KAI8528402.1"/>
    <property type="molecule type" value="Genomic_DNA"/>
</dbReference>
<gene>
    <name evidence="1" type="ORF">RHMOL_Rhmol12G0146200</name>
</gene>
<evidence type="ECO:0000313" key="2">
    <source>
        <dbReference type="Proteomes" id="UP001062846"/>
    </source>
</evidence>
<sequence length="360" mass="40121">MAETSRSRVTITLGRTGQVVKRAGAAGQGGNSGFSDSHPAVGSKRSVRDRLGSNVDGIQLNNKRQRGDGNKLMMNGGKTKGLDDRLGKNDLRLKLMRKNLSRQVESDKRNGVDLRETLSRVARPRPSAVGGSIRQHAPEPTDSRHFVPERKNVSMLGQIPSMRSSDAFLRMDSLRNSYSPWTLDSLRQRSPDRVVRTSRNLSPPRNDEQIGKRPLIRTYDDARRFSYLSRDILEPRRPMGTSPYMTRPTVSAASVKPVMPLPAPPPPPSGIAQKSSYTVQANEHLTVDGLLHSLGLDKYAIYFKAEEVDMTALKQMGDNDFKNLGIPMHRAPAMFVLEKFSEFQGPRKKIQLALLPQSKR</sequence>
<comment type="caution">
    <text evidence="1">The sequence shown here is derived from an EMBL/GenBank/DDBJ whole genome shotgun (WGS) entry which is preliminary data.</text>
</comment>
<keyword evidence="2" id="KW-1185">Reference proteome</keyword>